<organism evidence="2 3">
    <name type="scientific">Glossina pallidipes</name>
    <name type="common">Tsetse fly</name>
    <dbReference type="NCBI Taxonomy" id="7398"/>
    <lineage>
        <taxon>Eukaryota</taxon>
        <taxon>Metazoa</taxon>
        <taxon>Ecdysozoa</taxon>
        <taxon>Arthropoda</taxon>
        <taxon>Hexapoda</taxon>
        <taxon>Insecta</taxon>
        <taxon>Pterygota</taxon>
        <taxon>Neoptera</taxon>
        <taxon>Endopterygota</taxon>
        <taxon>Diptera</taxon>
        <taxon>Brachycera</taxon>
        <taxon>Muscomorpha</taxon>
        <taxon>Hippoboscoidea</taxon>
        <taxon>Glossinidae</taxon>
        <taxon>Glossina</taxon>
    </lineage>
</organism>
<name>A0A1A9Z9S0_GLOPL</name>
<evidence type="ECO:0000256" key="1">
    <source>
        <dbReference type="SAM" id="Phobius"/>
    </source>
</evidence>
<proteinExistence type="predicted"/>
<dbReference type="EnsemblMetazoa" id="GPAI007989-RA">
    <property type="protein sequence ID" value="GPAI007989-PA"/>
    <property type="gene ID" value="GPAI007989"/>
</dbReference>
<feature type="transmembrane region" description="Helical" evidence="1">
    <location>
        <begin position="134"/>
        <end position="155"/>
    </location>
</feature>
<dbReference type="AlphaFoldDB" id="A0A1A9Z9S0"/>
<reference evidence="3" key="1">
    <citation type="submission" date="2014-03" db="EMBL/GenBank/DDBJ databases">
        <authorList>
            <person name="Aksoy S."/>
            <person name="Warren W."/>
            <person name="Wilson R.K."/>
        </authorList>
    </citation>
    <scope>NUCLEOTIDE SEQUENCE [LARGE SCALE GENOMIC DNA]</scope>
    <source>
        <strain evidence="3">IAEA</strain>
    </source>
</reference>
<keyword evidence="1" id="KW-1133">Transmembrane helix</keyword>
<evidence type="ECO:0000313" key="3">
    <source>
        <dbReference type="Proteomes" id="UP000092445"/>
    </source>
</evidence>
<accession>A0A1A9Z9S0</accession>
<dbReference type="VEuPathDB" id="VectorBase:GPAI007989"/>
<dbReference type="Proteomes" id="UP000092445">
    <property type="component" value="Unassembled WGS sequence"/>
</dbReference>
<keyword evidence="3" id="KW-1185">Reference proteome</keyword>
<reference evidence="2" key="2">
    <citation type="submission" date="2020-05" db="UniProtKB">
        <authorList>
            <consortium name="EnsemblMetazoa"/>
        </authorList>
    </citation>
    <scope>IDENTIFICATION</scope>
    <source>
        <strain evidence="2">IAEA</strain>
    </source>
</reference>
<protein>
    <submittedName>
        <fullName evidence="2">Uncharacterized protein</fullName>
    </submittedName>
</protein>
<keyword evidence="1" id="KW-0472">Membrane</keyword>
<sequence>MRTESNEKTNQTSPWDMTNAFANKTADCSIAISKHSWFRMNNKTNSHTSDQLLMMLDFMHSLREAESTDCIFSPLGKGGALDEFALPGMVGTEGPDAGTGATCIGATLEFAELGKCAADIAGAIIDCGCCSPEVLAGGGGVGVAALAFEILFLIIDSLFLNSTSGPTLTPFGNISLGFCSANFGGIGAVSLAGGSISIGSGSVLLLDS</sequence>
<evidence type="ECO:0000313" key="2">
    <source>
        <dbReference type="EnsemblMetazoa" id="GPAI007989-PA"/>
    </source>
</evidence>
<keyword evidence="1" id="KW-0812">Transmembrane</keyword>